<accession>A0ABT3E5C0</accession>
<dbReference type="PANTHER" id="PTHR47371">
    <property type="entry name" value="LIPOTEICHOIC ACID SYNTHASE"/>
    <property type="match status" value="1"/>
</dbReference>
<dbReference type="Gene3D" id="3.30.1120.170">
    <property type="match status" value="1"/>
</dbReference>
<evidence type="ECO:0000256" key="1">
    <source>
        <dbReference type="ARBA" id="ARBA00004651"/>
    </source>
</evidence>
<keyword evidence="6 9" id="KW-1133">Transmembrane helix</keyword>
<comment type="subcellular location">
    <subcellularLocation>
        <location evidence="1">Cell membrane</location>
        <topology evidence="1">Multi-pass membrane protein</topology>
    </subcellularLocation>
</comment>
<feature type="transmembrane region" description="Helical" evidence="9">
    <location>
        <begin position="132"/>
        <end position="150"/>
    </location>
</feature>
<dbReference type="EMBL" id="JAOZFE010000007">
    <property type="protein sequence ID" value="MCW0953624.1"/>
    <property type="molecule type" value="Genomic_DNA"/>
</dbReference>
<gene>
    <name evidence="11" type="ORF">OIT44_06070</name>
</gene>
<evidence type="ECO:0000256" key="2">
    <source>
        <dbReference type="ARBA" id="ARBA00004936"/>
    </source>
</evidence>
<organism evidence="11 12">
    <name type="scientific">Weissella ceti</name>
    <dbReference type="NCBI Taxonomy" id="759620"/>
    <lineage>
        <taxon>Bacteria</taxon>
        <taxon>Bacillati</taxon>
        <taxon>Bacillota</taxon>
        <taxon>Bacilli</taxon>
        <taxon>Lactobacillales</taxon>
        <taxon>Lactobacillaceae</taxon>
        <taxon>Weissella</taxon>
    </lineage>
</organism>
<keyword evidence="7 9" id="KW-0472">Membrane</keyword>
<evidence type="ECO:0000313" key="12">
    <source>
        <dbReference type="Proteomes" id="UP001526225"/>
    </source>
</evidence>
<keyword evidence="5 9" id="KW-0812">Transmembrane</keyword>
<evidence type="ECO:0000256" key="5">
    <source>
        <dbReference type="ARBA" id="ARBA00022692"/>
    </source>
</evidence>
<dbReference type="PANTHER" id="PTHR47371:SF3">
    <property type="entry name" value="PHOSPHOGLYCEROL TRANSFERASE I"/>
    <property type="match status" value="1"/>
</dbReference>
<sequence>MKKVGAALKRGVLTTTMGFFILNVFLVWLKTYWSYNENFSLGVAGPTQQFLLFFNPIPTAIILIGIGLYFRGKVAYWIMLLMNLIQSIWLFSNMLYYREFSDFLSMNIMTSGGSAGDNLSKALGGLIKVSDFLVFADIIILIALLAFHVIKIDHVRVRLRASLATTVLGFVLMFAGYGLAEKDRSGLLTRTFDNNYIVKYLGLNEYAAYNIYKTQQTAKVRNKAKEADLEPVEAFVKSNQTTPNPEYFGKAKGKNVIMFHLESFQQFLIDYKVDGEEVTPNLNKFYHDQQTLAFDNVYNQVGQGKTADAEMMLETGLFGTASGSAMVNYGTTNTFQAVPGLLGKEGYTSASFHGAGASFWNRDNTYKSWGYDFFFSKPFYKYAEDEKNNYGYGLKDKLFLKETAGYLDQMPQPFYSKIITVSNHYPYDFDDQNISIKKTNTGSKTVDGYVQTARYLDQAFGEFLQYLKDSGLYDNTLLVLYGDHYGISENHPAAIATLLGKDSVNDVDLMNWQKVPFMMHAKGLKGYEDHTYGGEIDIMPTVMHLLGQSTKDNIIFGQDMLAKDNKQIVTFRNGNWATDKYLRSGSKYYDMRTQKEIFPDNNAKLKEEVKKIQSHVDQTLTNSDAVQTSDLLRFHSLKDFSAIKPSDYSYKVDATMDKLKKLEEDHPTVMKKNKGKTTPYKTDAPELGGKPQTIKDSK</sequence>
<feature type="region of interest" description="Disordered" evidence="8">
    <location>
        <begin position="662"/>
        <end position="698"/>
    </location>
</feature>
<evidence type="ECO:0000256" key="8">
    <source>
        <dbReference type="SAM" id="MobiDB-lite"/>
    </source>
</evidence>
<reference evidence="11 12" key="1">
    <citation type="submission" date="2022-10" db="EMBL/GenBank/DDBJ databases">
        <title>Weissella fermenti sp. nov., isolated from fermented cabbage.</title>
        <authorList>
            <person name="Lee J.K."/>
            <person name="Baek J.H."/>
            <person name="Choi D.G."/>
            <person name="Kim J.M."/>
            <person name="Jeon C.O."/>
        </authorList>
    </citation>
    <scope>NUCLEOTIDE SEQUENCE [LARGE SCALE GENOMIC DNA]</scope>
    <source>
        <strain evidence="11 12">KACC 18534</strain>
    </source>
</reference>
<evidence type="ECO:0000256" key="9">
    <source>
        <dbReference type="SAM" id="Phobius"/>
    </source>
</evidence>
<dbReference type="CDD" id="cd16015">
    <property type="entry name" value="LTA_synthase"/>
    <property type="match status" value="1"/>
</dbReference>
<keyword evidence="4" id="KW-1003">Cell membrane</keyword>
<feature type="domain" description="Sulfatase N-terminal" evidence="10">
    <location>
        <begin position="254"/>
        <end position="547"/>
    </location>
</feature>
<protein>
    <submittedName>
        <fullName evidence="11">LTA synthase family protein</fullName>
    </submittedName>
</protein>
<evidence type="ECO:0000256" key="7">
    <source>
        <dbReference type="ARBA" id="ARBA00023136"/>
    </source>
</evidence>
<name>A0ABT3E5C0_9LACO</name>
<comment type="similarity">
    <text evidence="3">Belongs to the LTA synthase family.</text>
</comment>
<dbReference type="InterPro" id="IPR050448">
    <property type="entry name" value="OpgB/LTA_synthase_biosynth"/>
</dbReference>
<dbReference type="InterPro" id="IPR000917">
    <property type="entry name" value="Sulfatase_N"/>
</dbReference>
<dbReference type="InterPro" id="IPR012160">
    <property type="entry name" value="LtaS-like"/>
</dbReference>
<dbReference type="RefSeq" id="WP_213409198.1">
    <property type="nucleotide sequence ID" value="NZ_CP074441.1"/>
</dbReference>
<feature type="transmembrane region" description="Helical" evidence="9">
    <location>
        <begin position="162"/>
        <end position="180"/>
    </location>
</feature>
<keyword evidence="12" id="KW-1185">Reference proteome</keyword>
<dbReference type="Proteomes" id="UP001526225">
    <property type="component" value="Unassembled WGS sequence"/>
</dbReference>
<feature type="transmembrane region" description="Helical" evidence="9">
    <location>
        <begin position="77"/>
        <end position="97"/>
    </location>
</feature>
<feature type="transmembrane region" description="Helical" evidence="9">
    <location>
        <begin position="12"/>
        <end position="29"/>
    </location>
</feature>
<evidence type="ECO:0000259" key="10">
    <source>
        <dbReference type="Pfam" id="PF00884"/>
    </source>
</evidence>
<evidence type="ECO:0000256" key="6">
    <source>
        <dbReference type="ARBA" id="ARBA00022989"/>
    </source>
</evidence>
<evidence type="ECO:0000256" key="3">
    <source>
        <dbReference type="ARBA" id="ARBA00009983"/>
    </source>
</evidence>
<comment type="caution">
    <text evidence="11">The sequence shown here is derived from an EMBL/GenBank/DDBJ whole genome shotgun (WGS) entry which is preliminary data.</text>
</comment>
<dbReference type="SUPFAM" id="SSF53649">
    <property type="entry name" value="Alkaline phosphatase-like"/>
    <property type="match status" value="1"/>
</dbReference>
<proteinExistence type="inferred from homology"/>
<dbReference type="PIRSF" id="PIRSF005091">
    <property type="entry name" value="Mmb_sulf_HI1246"/>
    <property type="match status" value="1"/>
</dbReference>
<feature type="transmembrane region" description="Helical" evidence="9">
    <location>
        <begin position="49"/>
        <end position="70"/>
    </location>
</feature>
<dbReference type="Pfam" id="PF00884">
    <property type="entry name" value="Sulfatase"/>
    <property type="match status" value="1"/>
</dbReference>
<evidence type="ECO:0000313" key="11">
    <source>
        <dbReference type="EMBL" id="MCW0953624.1"/>
    </source>
</evidence>
<comment type="pathway">
    <text evidence="2">Cell wall biogenesis; lipoteichoic acid biosynthesis.</text>
</comment>
<evidence type="ECO:0000256" key="4">
    <source>
        <dbReference type="ARBA" id="ARBA00022475"/>
    </source>
</evidence>
<dbReference type="Gene3D" id="3.40.720.10">
    <property type="entry name" value="Alkaline Phosphatase, subunit A"/>
    <property type="match status" value="1"/>
</dbReference>
<dbReference type="InterPro" id="IPR017850">
    <property type="entry name" value="Alkaline_phosphatase_core_sf"/>
</dbReference>